<keyword evidence="1" id="KW-0732">Signal</keyword>
<feature type="signal peptide" evidence="1">
    <location>
        <begin position="1"/>
        <end position="26"/>
    </location>
</feature>
<accession>A0ABN8PZZ2</accession>
<evidence type="ECO:0000256" key="1">
    <source>
        <dbReference type="SAM" id="SignalP"/>
    </source>
</evidence>
<dbReference type="EMBL" id="CALNXK010000097">
    <property type="protein sequence ID" value="CAH3153871.1"/>
    <property type="molecule type" value="Genomic_DNA"/>
</dbReference>
<evidence type="ECO:0008006" key="4">
    <source>
        <dbReference type="Google" id="ProtNLM"/>
    </source>
</evidence>
<comment type="caution">
    <text evidence="2">The sequence shown here is derived from an EMBL/GenBank/DDBJ whole genome shotgun (WGS) entry which is preliminary data.</text>
</comment>
<organism evidence="2 3">
    <name type="scientific">Porites lobata</name>
    <dbReference type="NCBI Taxonomy" id="104759"/>
    <lineage>
        <taxon>Eukaryota</taxon>
        <taxon>Metazoa</taxon>
        <taxon>Cnidaria</taxon>
        <taxon>Anthozoa</taxon>
        <taxon>Hexacorallia</taxon>
        <taxon>Scleractinia</taxon>
        <taxon>Fungiina</taxon>
        <taxon>Poritidae</taxon>
        <taxon>Porites</taxon>
    </lineage>
</organism>
<protein>
    <recommendedName>
        <fullName evidence="4">Apple domain-containing protein</fullName>
    </recommendedName>
</protein>
<keyword evidence="3" id="KW-1185">Reference proteome</keyword>
<evidence type="ECO:0000313" key="3">
    <source>
        <dbReference type="Proteomes" id="UP001159405"/>
    </source>
</evidence>
<feature type="chain" id="PRO_5046570740" description="Apple domain-containing protein" evidence="1">
    <location>
        <begin position="27"/>
        <end position="240"/>
    </location>
</feature>
<gene>
    <name evidence="2" type="ORF">PLOB_00049770</name>
</gene>
<sequence length="240" mass="26815">MNGFVIFSVSIFLYFRFHIFDQGACSNIVAPSINRDPSKTPTFVHFKDNPFHSLLVPPVTQISVQTSKHCLLQCLKNDGCFSTNVGAYPRPDGNFTCEVLNTDKYSVSEKFHPNQTFHHYSIVQTFIYASTYWTDKTSFNVEGGKTGFDSEETKLLHPTSVGRNTLRKLFGNKGSLEPYCNTEGFNPVCFPILVRIVILFNDFSPRTQCGSWIAFGAGPSGCQLFAPPTILHATGYIVVK</sequence>
<proteinExistence type="predicted"/>
<dbReference type="Proteomes" id="UP001159405">
    <property type="component" value="Unassembled WGS sequence"/>
</dbReference>
<evidence type="ECO:0000313" key="2">
    <source>
        <dbReference type="EMBL" id="CAH3153871.1"/>
    </source>
</evidence>
<reference evidence="2 3" key="1">
    <citation type="submission" date="2022-05" db="EMBL/GenBank/DDBJ databases">
        <authorList>
            <consortium name="Genoscope - CEA"/>
            <person name="William W."/>
        </authorList>
    </citation>
    <scope>NUCLEOTIDE SEQUENCE [LARGE SCALE GENOMIC DNA]</scope>
</reference>
<name>A0ABN8PZZ2_9CNID</name>